<organism evidence="1 2">
    <name type="scientific">Portunus trituberculatus</name>
    <name type="common">Swimming crab</name>
    <name type="synonym">Neptunus trituberculatus</name>
    <dbReference type="NCBI Taxonomy" id="210409"/>
    <lineage>
        <taxon>Eukaryota</taxon>
        <taxon>Metazoa</taxon>
        <taxon>Ecdysozoa</taxon>
        <taxon>Arthropoda</taxon>
        <taxon>Crustacea</taxon>
        <taxon>Multicrustacea</taxon>
        <taxon>Malacostraca</taxon>
        <taxon>Eumalacostraca</taxon>
        <taxon>Eucarida</taxon>
        <taxon>Decapoda</taxon>
        <taxon>Pleocyemata</taxon>
        <taxon>Brachyura</taxon>
        <taxon>Eubrachyura</taxon>
        <taxon>Portunoidea</taxon>
        <taxon>Portunidae</taxon>
        <taxon>Portuninae</taxon>
        <taxon>Portunus</taxon>
    </lineage>
</organism>
<gene>
    <name evidence="1" type="ORF">E2C01_047073</name>
</gene>
<comment type="caution">
    <text evidence="1">The sequence shown here is derived from an EMBL/GenBank/DDBJ whole genome shotgun (WGS) entry which is preliminary data.</text>
</comment>
<keyword evidence="2" id="KW-1185">Reference proteome</keyword>
<name>A0A5B7G6R9_PORTR</name>
<accession>A0A5B7G6R9</accession>
<dbReference type="AlphaFoldDB" id="A0A5B7G6R9"/>
<evidence type="ECO:0000313" key="2">
    <source>
        <dbReference type="Proteomes" id="UP000324222"/>
    </source>
</evidence>
<evidence type="ECO:0000313" key="1">
    <source>
        <dbReference type="EMBL" id="MPC53186.1"/>
    </source>
</evidence>
<proteinExistence type="predicted"/>
<reference evidence="1 2" key="1">
    <citation type="submission" date="2019-05" db="EMBL/GenBank/DDBJ databases">
        <title>Another draft genome of Portunus trituberculatus and its Hox gene families provides insights of decapod evolution.</title>
        <authorList>
            <person name="Jeong J.-H."/>
            <person name="Song I."/>
            <person name="Kim S."/>
            <person name="Choi T."/>
            <person name="Kim D."/>
            <person name="Ryu S."/>
            <person name="Kim W."/>
        </authorList>
    </citation>
    <scope>NUCLEOTIDE SEQUENCE [LARGE SCALE GENOMIC DNA]</scope>
    <source>
        <tissue evidence="1">Muscle</tissue>
    </source>
</reference>
<dbReference type="EMBL" id="VSRR010011440">
    <property type="protein sequence ID" value="MPC53186.1"/>
    <property type="molecule type" value="Genomic_DNA"/>
</dbReference>
<sequence length="110" mass="12272">MLSATRFGNIASRKLPSVSPPLEECMEKCNVVAWGRLRVEKSTVGELWCSGSKGSVSVHQLQQVGEVMVGDGYSWLWNNPVTREVARCPKRFGDLVWGNNHHWVSMRTGA</sequence>
<dbReference type="Proteomes" id="UP000324222">
    <property type="component" value="Unassembled WGS sequence"/>
</dbReference>
<protein>
    <submittedName>
        <fullName evidence="1">Uncharacterized protein</fullName>
    </submittedName>
</protein>